<keyword evidence="5 9" id="KW-0676">Redox-active center</keyword>
<dbReference type="Pfam" id="PF00085">
    <property type="entry name" value="Thioredoxin"/>
    <property type="match status" value="1"/>
</dbReference>
<feature type="active site" description="Nucleophile" evidence="8">
    <location>
        <position position="32"/>
    </location>
</feature>
<evidence type="ECO:0000256" key="7">
    <source>
        <dbReference type="PIRNR" id="PIRNR000077"/>
    </source>
</evidence>
<dbReference type="eggNOG" id="COG3118">
    <property type="taxonomic scope" value="Bacteria"/>
</dbReference>
<dbReference type="EMBL" id="FNKB01000001">
    <property type="protein sequence ID" value="SDQ11234.1"/>
    <property type="molecule type" value="Genomic_DNA"/>
</dbReference>
<evidence type="ECO:0000256" key="2">
    <source>
        <dbReference type="ARBA" id="ARBA00022448"/>
    </source>
</evidence>
<dbReference type="PIRSF" id="PIRSF000077">
    <property type="entry name" value="Thioredoxin"/>
    <property type="match status" value="1"/>
</dbReference>
<dbReference type="AlphaFoldDB" id="A0A147ES20"/>
<evidence type="ECO:0000313" key="11">
    <source>
        <dbReference type="EMBL" id="KTR87046.1"/>
    </source>
</evidence>
<dbReference type="InterPro" id="IPR017937">
    <property type="entry name" value="Thioredoxin_CS"/>
</dbReference>
<feature type="site" description="Deprotonates C-terminal active site Cys" evidence="8">
    <location>
        <position position="26"/>
    </location>
</feature>
<dbReference type="Proteomes" id="UP000070810">
    <property type="component" value="Unassembled WGS sequence"/>
</dbReference>
<keyword evidence="2" id="KW-0813">Transport</keyword>
<feature type="site" description="Contributes to redox potential value" evidence="8">
    <location>
        <position position="34"/>
    </location>
</feature>
<reference evidence="11 13" key="1">
    <citation type="journal article" date="2016" name="Front. Microbiol.">
        <title>Genomic Resource of Rice Seed Associated Bacteria.</title>
        <authorList>
            <person name="Midha S."/>
            <person name="Bansal K."/>
            <person name="Sharma S."/>
            <person name="Kumar N."/>
            <person name="Patil P.P."/>
            <person name="Chaudhry V."/>
            <person name="Patil P.B."/>
        </authorList>
    </citation>
    <scope>NUCLEOTIDE SEQUENCE [LARGE SCALE GENOMIC DNA]</scope>
    <source>
        <strain evidence="11 13">NS354</strain>
    </source>
</reference>
<dbReference type="STRING" id="1079994.SAMN04488565_0607"/>
<evidence type="ECO:0000256" key="6">
    <source>
        <dbReference type="NCBIfam" id="TIGR01068"/>
    </source>
</evidence>
<dbReference type="SUPFAM" id="SSF52833">
    <property type="entry name" value="Thioredoxin-like"/>
    <property type="match status" value="1"/>
</dbReference>
<dbReference type="FunFam" id="3.40.30.10:FF:000001">
    <property type="entry name" value="Thioredoxin"/>
    <property type="match status" value="1"/>
</dbReference>
<name>A0A147ES20_9MICO</name>
<dbReference type="PRINTS" id="PR00421">
    <property type="entry name" value="THIOREDOXIN"/>
</dbReference>
<evidence type="ECO:0000256" key="9">
    <source>
        <dbReference type="PIRSR" id="PIRSR000077-4"/>
    </source>
</evidence>
<evidence type="ECO:0000256" key="8">
    <source>
        <dbReference type="PIRSR" id="PIRSR000077-1"/>
    </source>
</evidence>
<comment type="similarity">
    <text evidence="1 7">Belongs to the thioredoxin family.</text>
</comment>
<feature type="active site" description="Nucleophile" evidence="8">
    <location>
        <position position="35"/>
    </location>
</feature>
<feature type="site" description="Contributes to redox potential value" evidence="8">
    <location>
        <position position="33"/>
    </location>
</feature>
<organism evidence="11 13">
    <name type="scientific">Leucobacter chromiiresistens</name>
    <dbReference type="NCBI Taxonomy" id="1079994"/>
    <lineage>
        <taxon>Bacteria</taxon>
        <taxon>Bacillati</taxon>
        <taxon>Actinomycetota</taxon>
        <taxon>Actinomycetes</taxon>
        <taxon>Micrococcales</taxon>
        <taxon>Microbacteriaceae</taxon>
        <taxon>Leucobacter</taxon>
    </lineage>
</organism>
<evidence type="ECO:0000313" key="12">
    <source>
        <dbReference type="EMBL" id="SDQ11234.1"/>
    </source>
</evidence>
<gene>
    <name evidence="11" type="ORF">NS354_01735</name>
    <name evidence="12" type="ORF">SAMN04488565_0607</name>
</gene>
<dbReference type="PATRIC" id="fig|1079994.3.peg.42"/>
<reference evidence="12 14" key="2">
    <citation type="submission" date="2016-10" db="EMBL/GenBank/DDBJ databases">
        <authorList>
            <person name="de Groot N.N."/>
        </authorList>
    </citation>
    <scope>NUCLEOTIDE SEQUENCE [LARGE SCALE GENOMIC DNA]</scope>
    <source>
        <strain evidence="12 14">DSM 22788</strain>
    </source>
</reference>
<evidence type="ECO:0000313" key="13">
    <source>
        <dbReference type="Proteomes" id="UP000070810"/>
    </source>
</evidence>
<proteinExistence type="inferred from homology"/>
<evidence type="ECO:0000256" key="4">
    <source>
        <dbReference type="ARBA" id="ARBA00023157"/>
    </source>
</evidence>
<keyword evidence="13" id="KW-1185">Reference proteome</keyword>
<feature type="domain" description="Thioredoxin" evidence="10">
    <location>
        <begin position="1"/>
        <end position="107"/>
    </location>
</feature>
<accession>A0A147ES20</accession>
<dbReference type="InterPro" id="IPR036249">
    <property type="entry name" value="Thioredoxin-like_sf"/>
</dbReference>
<dbReference type="GO" id="GO:0015035">
    <property type="term" value="F:protein-disulfide reductase activity"/>
    <property type="evidence" value="ECO:0007669"/>
    <property type="project" value="UniProtKB-UniRule"/>
</dbReference>
<dbReference type="EMBL" id="LDRK01000010">
    <property type="protein sequence ID" value="KTR87046.1"/>
    <property type="molecule type" value="Genomic_DNA"/>
</dbReference>
<feature type="disulfide bond" description="Redox-active" evidence="9">
    <location>
        <begin position="32"/>
        <end position="35"/>
    </location>
</feature>
<dbReference type="InterPro" id="IPR013766">
    <property type="entry name" value="Thioredoxin_domain"/>
</dbReference>
<dbReference type="CDD" id="cd02947">
    <property type="entry name" value="TRX_family"/>
    <property type="match status" value="1"/>
</dbReference>
<dbReference type="PANTHER" id="PTHR45663:SF11">
    <property type="entry name" value="GEO12009P1"/>
    <property type="match status" value="1"/>
</dbReference>
<evidence type="ECO:0000256" key="1">
    <source>
        <dbReference type="ARBA" id="ARBA00008987"/>
    </source>
</evidence>
<protein>
    <recommendedName>
        <fullName evidence="6 7">Thioredoxin</fullName>
    </recommendedName>
</protein>
<dbReference type="Gene3D" id="3.40.30.10">
    <property type="entry name" value="Glutaredoxin"/>
    <property type="match status" value="1"/>
</dbReference>
<evidence type="ECO:0000313" key="14">
    <source>
        <dbReference type="Proteomes" id="UP000182690"/>
    </source>
</evidence>
<dbReference type="NCBIfam" id="TIGR01068">
    <property type="entry name" value="thioredoxin"/>
    <property type="match status" value="1"/>
</dbReference>
<keyword evidence="3" id="KW-0249">Electron transport</keyword>
<dbReference type="PROSITE" id="PS51352">
    <property type="entry name" value="THIOREDOXIN_2"/>
    <property type="match status" value="1"/>
</dbReference>
<evidence type="ECO:0000259" key="10">
    <source>
        <dbReference type="PROSITE" id="PS51352"/>
    </source>
</evidence>
<evidence type="ECO:0000256" key="3">
    <source>
        <dbReference type="ARBA" id="ARBA00022982"/>
    </source>
</evidence>
<sequence length="107" mass="11706">MSQAITVDEQSFEQAVLQSDVPVLVDFWAEWCGPCRAVAPVLDQIAAENEGKIVIAKLNVDENPNLAAQYRITSIPAMKVFKGGSEVREIIGAMPKPMIEKHLDGII</sequence>
<dbReference type="PROSITE" id="PS00194">
    <property type="entry name" value="THIOREDOXIN_1"/>
    <property type="match status" value="1"/>
</dbReference>
<evidence type="ECO:0000256" key="5">
    <source>
        <dbReference type="ARBA" id="ARBA00023284"/>
    </source>
</evidence>
<dbReference type="PANTHER" id="PTHR45663">
    <property type="entry name" value="GEO12009P1"/>
    <property type="match status" value="1"/>
</dbReference>
<dbReference type="Proteomes" id="UP000182690">
    <property type="component" value="Unassembled WGS sequence"/>
</dbReference>
<dbReference type="InterPro" id="IPR005746">
    <property type="entry name" value="Thioredoxin"/>
</dbReference>
<dbReference type="OrthoDB" id="9790390at2"/>
<dbReference type="RefSeq" id="WP_010155619.1">
    <property type="nucleotide sequence ID" value="NZ_FNKB01000001.1"/>
</dbReference>
<keyword evidence="4 9" id="KW-1015">Disulfide bond</keyword>
<dbReference type="GO" id="GO:0005737">
    <property type="term" value="C:cytoplasm"/>
    <property type="evidence" value="ECO:0007669"/>
    <property type="project" value="TreeGrafter"/>
</dbReference>